<feature type="compositionally biased region" description="Polar residues" evidence="1">
    <location>
        <begin position="149"/>
        <end position="159"/>
    </location>
</feature>
<evidence type="ECO:0000256" key="1">
    <source>
        <dbReference type="SAM" id="MobiDB-lite"/>
    </source>
</evidence>
<organism evidence="2 3">
    <name type="scientific">Coptis chinensis</name>
    <dbReference type="NCBI Taxonomy" id="261450"/>
    <lineage>
        <taxon>Eukaryota</taxon>
        <taxon>Viridiplantae</taxon>
        <taxon>Streptophyta</taxon>
        <taxon>Embryophyta</taxon>
        <taxon>Tracheophyta</taxon>
        <taxon>Spermatophyta</taxon>
        <taxon>Magnoliopsida</taxon>
        <taxon>Ranunculales</taxon>
        <taxon>Ranunculaceae</taxon>
        <taxon>Coptidoideae</taxon>
        <taxon>Coptis</taxon>
    </lineage>
</organism>
<feature type="region of interest" description="Disordered" evidence="1">
    <location>
        <begin position="49"/>
        <end position="109"/>
    </location>
</feature>
<proteinExistence type="predicted"/>
<comment type="caution">
    <text evidence="2">The sequence shown here is derived from an EMBL/GenBank/DDBJ whole genome shotgun (WGS) entry which is preliminary data.</text>
</comment>
<keyword evidence="3" id="KW-1185">Reference proteome</keyword>
<name>A0A835ITF7_9MAGN</name>
<sequence>MRAKNSKITLDRNPTPLGALLTELSSKLQSLLDSNYLLVLSDASFYSPRQDAGAGGPLRTQNTSPRRNEPKGFRSHPYSSVVRNEPGGSRSHPYSSVVRTEPGGSRSDPYSSVVCTIGHILESGGFTAGKGGPLLYATTVETGNAEGSTTLPQIGTQNAPHKGGVNQEGYTNSSRSGGTGNASIQYMSSNTKILLNEDKGQTLAPRFGGLRDGHGIPPLNATTLATDYQTELLIRFDLVQMQSGCDPAESPSHEIAFLFRIIRVASSNEDRTMMKTLDCLSSSFSSSSLSVILILAESLPMRSLSFASVIIWVASSNEDRTMMKTLDCLSSSFSSSSWMKDFGLDREDKGGKAAECSTTIAIRIMFGGFFGIGGGMLITPFCLQIGLPPEAESLPMRSLSFASVIIWVASSNEDRTMMKTLDCLSSSFSSSSWMKDFGLDREDKGGKAAECSTTIAIRNSQQWGYR</sequence>
<feature type="region of interest" description="Disordered" evidence="1">
    <location>
        <begin position="149"/>
        <end position="178"/>
    </location>
</feature>
<feature type="compositionally biased region" description="Polar residues" evidence="1">
    <location>
        <begin position="168"/>
        <end position="178"/>
    </location>
</feature>
<dbReference type="AlphaFoldDB" id="A0A835ITF7"/>
<evidence type="ECO:0000313" key="3">
    <source>
        <dbReference type="Proteomes" id="UP000631114"/>
    </source>
</evidence>
<reference evidence="2 3" key="1">
    <citation type="submission" date="2020-10" db="EMBL/GenBank/DDBJ databases">
        <title>The Coptis chinensis genome and diversification of protoberbering-type alkaloids.</title>
        <authorList>
            <person name="Wang B."/>
            <person name="Shu S."/>
            <person name="Song C."/>
            <person name="Liu Y."/>
        </authorList>
    </citation>
    <scope>NUCLEOTIDE SEQUENCE [LARGE SCALE GENOMIC DNA]</scope>
    <source>
        <strain evidence="2">HL-2020</strain>
        <tissue evidence="2">Leaf</tissue>
    </source>
</reference>
<evidence type="ECO:0000313" key="2">
    <source>
        <dbReference type="EMBL" id="KAF9623806.1"/>
    </source>
</evidence>
<gene>
    <name evidence="2" type="ORF">IFM89_005391</name>
</gene>
<dbReference type="Proteomes" id="UP000631114">
    <property type="component" value="Unassembled WGS sequence"/>
</dbReference>
<accession>A0A835ITF7</accession>
<dbReference type="EMBL" id="JADFTS010000001">
    <property type="protein sequence ID" value="KAF9623806.1"/>
    <property type="molecule type" value="Genomic_DNA"/>
</dbReference>
<protein>
    <submittedName>
        <fullName evidence="2">Uncharacterized protein</fullName>
    </submittedName>
</protein>